<proteinExistence type="predicted"/>
<evidence type="ECO:0000313" key="2">
    <source>
        <dbReference type="EMBL" id="MCX5619895.1"/>
    </source>
</evidence>
<keyword evidence="1" id="KW-0732">Signal</keyword>
<dbReference type="EMBL" id="JANIDX010000004">
    <property type="protein sequence ID" value="MCX5619895.1"/>
    <property type="molecule type" value="Genomic_DNA"/>
</dbReference>
<organism evidence="2 3">
    <name type="scientific">Bombella pollinis</name>
    <dbReference type="NCBI Taxonomy" id="2967337"/>
    <lineage>
        <taxon>Bacteria</taxon>
        <taxon>Pseudomonadati</taxon>
        <taxon>Pseudomonadota</taxon>
        <taxon>Alphaproteobacteria</taxon>
        <taxon>Acetobacterales</taxon>
        <taxon>Acetobacteraceae</taxon>
        <taxon>Bombella</taxon>
    </lineage>
</organism>
<evidence type="ECO:0000256" key="1">
    <source>
        <dbReference type="SAM" id="SignalP"/>
    </source>
</evidence>
<dbReference type="RefSeq" id="WP_155573078.1">
    <property type="nucleotide sequence ID" value="NZ_JANIDX010000004.1"/>
</dbReference>
<evidence type="ECO:0000313" key="3">
    <source>
        <dbReference type="Proteomes" id="UP001165575"/>
    </source>
</evidence>
<protein>
    <submittedName>
        <fullName evidence="2">Uncharacterized protein</fullName>
    </submittedName>
</protein>
<keyword evidence="3" id="KW-1185">Reference proteome</keyword>
<accession>A0ABT3WL97</accession>
<reference evidence="2 3" key="1">
    <citation type="submission" date="2022-07" db="EMBL/GenBank/DDBJ databases">
        <title>Bombella genomes.</title>
        <authorList>
            <person name="Harer L."/>
            <person name="Styblova S."/>
            <person name="Ehrmann M."/>
        </authorList>
    </citation>
    <scope>NUCLEOTIDE SEQUENCE [LARGE SCALE GENOMIC DNA]</scope>
    <source>
        <strain evidence="2 3">TMW 2.2556</strain>
    </source>
</reference>
<feature type="signal peptide" evidence="1">
    <location>
        <begin position="1"/>
        <end position="26"/>
    </location>
</feature>
<sequence>MKISRTKGAIFGLLGLAGVTMAPAHAERVLTEHEAGKLTFDALIAPPSAFQHVARHSWRGHVLGSRVAATHRHHAVAVRNVSYYSHTAARHGRVTHRHRG</sequence>
<comment type="caution">
    <text evidence="2">The sequence shown here is derived from an EMBL/GenBank/DDBJ whole genome shotgun (WGS) entry which is preliminary data.</text>
</comment>
<feature type="chain" id="PRO_5047176265" evidence="1">
    <location>
        <begin position="27"/>
        <end position="100"/>
    </location>
</feature>
<gene>
    <name evidence="2" type="ORF">NQF89_05595</name>
</gene>
<dbReference type="Proteomes" id="UP001165575">
    <property type="component" value="Unassembled WGS sequence"/>
</dbReference>
<name>A0ABT3WL97_9PROT</name>